<feature type="region of interest" description="Disordered" evidence="1">
    <location>
        <begin position="54"/>
        <end position="83"/>
    </location>
</feature>
<evidence type="ECO:0000256" key="1">
    <source>
        <dbReference type="SAM" id="MobiDB-lite"/>
    </source>
</evidence>
<name>A0A2N3VJY1_9NOCA</name>
<organism evidence="2 3">
    <name type="scientific">Nocardia fluminea</name>
    <dbReference type="NCBI Taxonomy" id="134984"/>
    <lineage>
        <taxon>Bacteria</taxon>
        <taxon>Bacillati</taxon>
        <taxon>Actinomycetota</taxon>
        <taxon>Actinomycetes</taxon>
        <taxon>Mycobacteriales</taxon>
        <taxon>Nocardiaceae</taxon>
        <taxon>Nocardia</taxon>
    </lineage>
</organism>
<dbReference type="AlphaFoldDB" id="A0A2N3VJY1"/>
<proteinExistence type="predicted"/>
<keyword evidence="3" id="KW-1185">Reference proteome</keyword>
<feature type="region of interest" description="Disordered" evidence="1">
    <location>
        <begin position="136"/>
        <end position="191"/>
    </location>
</feature>
<gene>
    <name evidence="2" type="ORF">ATK86_6406</name>
</gene>
<evidence type="ECO:0000313" key="3">
    <source>
        <dbReference type="Proteomes" id="UP000233766"/>
    </source>
</evidence>
<comment type="caution">
    <text evidence="2">The sequence shown here is derived from an EMBL/GenBank/DDBJ whole genome shotgun (WGS) entry which is preliminary data.</text>
</comment>
<dbReference type="EMBL" id="PJMW01000002">
    <property type="protein sequence ID" value="PKV81931.1"/>
    <property type="molecule type" value="Genomic_DNA"/>
</dbReference>
<reference evidence="2 3" key="1">
    <citation type="submission" date="2017-12" db="EMBL/GenBank/DDBJ databases">
        <title>Sequencing the genomes of 1000 Actinobacteria strains.</title>
        <authorList>
            <person name="Klenk H.-P."/>
        </authorList>
    </citation>
    <scope>NUCLEOTIDE SEQUENCE [LARGE SCALE GENOMIC DNA]</scope>
    <source>
        <strain evidence="2 3">DSM 44489</strain>
    </source>
</reference>
<dbReference type="Proteomes" id="UP000233766">
    <property type="component" value="Unassembled WGS sequence"/>
</dbReference>
<accession>A0A2N3VJY1</accession>
<evidence type="ECO:0000313" key="2">
    <source>
        <dbReference type="EMBL" id="PKV81931.1"/>
    </source>
</evidence>
<sequence>MCKANPEPARRLQGSRPSLRAVAHLDPHIDVVEAEWNRSAIHNWVCHAVWPTRTSPTSGRNSLRRRQIGVSPSGRSPRARTARQQYRGWLERPGPPGPPQRLRACWSVIDRLPSRRDMTWNGSEVPTRSTVIGAQQEWGSRYARDRARRRGGRDQRGRASSTQSGAAVGTVRSSVKPPRASSSRNCASVRSWPPSVLTSISRSMNLPACGR</sequence>
<protein>
    <submittedName>
        <fullName evidence="2">Uncharacterized protein</fullName>
    </submittedName>
</protein>